<dbReference type="SUPFAM" id="SSF55785">
    <property type="entry name" value="PYP-like sensor domain (PAS domain)"/>
    <property type="match status" value="4"/>
</dbReference>
<dbReference type="SMART" id="SM00091">
    <property type="entry name" value="PAS"/>
    <property type="match status" value="3"/>
</dbReference>
<dbReference type="GO" id="GO:0005886">
    <property type="term" value="C:plasma membrane"/>
    <property type="evidence" value="ECO:0007669"/>
    <property type="project" value="TreeGrafter"/>
</dbReference>
<dbReference type="FunFam" id="3.30.565.10:FF:000006">
    <property type="entry name" value="Sensor histidine kinase WalK"/>
    <property type="match status" value="1"/>
</dbReference>
<dbReference type="EC" id="2.7.13.3" evidence="2"/>
<dbReference type="GO" id="GO:0000155">
    <property type="term" value="F:phosphorelay sensor kinase activity"/>
    <property type="evidence" value="ECO:0007669"/>
    <property type="project" value="InterPro"/>
</dbReference>
<dbReference type="SUPFAM" id="SSF55781">
    <property type="entry name" value="GAF domain-like"/>
    <property type="match status" value="1"/>
</dbReference>
<dbReference type="InterPro" id="IPR013656">
    <property type="entry name" value="PAS_4"/>
</dbReference>
<dbReference type="PRINTS" id="PR00344">
    <property type="entry name" value="BCTRLSENSOR"/>
</dbReference>
<dbReference type="InterPro" id="IPR036097">
    <property type="entry name" value="HisK_dim/P_sf"/>
</dbReference>
<evidence type="ECO:0000259" key="10">
    <source>
        <dbReference type="PROSITE" id="PS50113"/>
    </source>
</evidence>
<keyword evidence="7" id="KW-0812">Transmembrane</keyword>
<dbReference type="PROSITE" id="PS50113">
    <property type="entry name" value="PAC"/>
    <property type="match status" value="2"/>
</dbReference>
<comment type="caution">
    <text evidence="11">The sequence shown here is derived from an EMBL/GenBank/DDBJ whole genome shotgun (WGS) entry which is preliminary data.</text>
</comment>
<feature type="domain" description="PAS" evidence="9">
    <location>
        <begin position="177"/>
        <end position="247"/>
    </location>
</feature>
<dbReference type="SMART" id="SM00387">
    <property type="entry name" value="HATPase_c"/>
    <property type="match status" value="1"/>
</dbReference>
<feature type="coiled-coil region" evidence="6">
    <location>
        <begin position="695"/>
        <end position="722"/>
    </location>
</feature>
<dbReference type="SUPFAM" id="SSF55874">
    <property type="entry name" value="ATPase domain of HSP90 chaperone/DNA topoisomerase II/histidine kinase"/>
    <property type="match status" value="1"/>
</dbReference>
<proteinExistence type="predicted"/>
<dbReference type="CDD" id="cd00082">
    <property type="entry name" value="HisKA"/>
    <property type="match status" value="1"/>
</dbReference>
<dbReference type="Pfam" id="PF02518">
    <property type="entry name" value="HATPase_c"/>
    <property type="match status" value="1"/>
</dbReference>
<evidence type="ECO:0000256" key="4">
    <source>
        <dbReference type="ARBA" id="ARBA00022679"/>
    </source>
</evidence>
<keyword evidence="4" id="KW-0808">Transferase</keyword>
<sequence length="946" mass="105903">MNLFHALDPTHVTYLLVFGAGAVGGLLGLMAFGFLGRPAETRRREAASDGPQAARNARLEALTETMPGVPYEFRVGPDGEQSIAFIGDGATELLGLAPESDGFYERFVEHIPESHRGAFLRSVEEAVTTRSHWRHEVPFDRPDGERIWLLGSAEPDPQEKGALFRGLLLNITERIEEERRREQVIRRVTDAIVEVDAEWCFTLVNDQAEALYGMKEEHLLGRTLWDVFPRTKGTRFEEEYRRVMRSREPVRFEERFGGMGTWFDIQVYPNPDGGLAFYFDDVTKRKEREEQLREREELLRSITENVSEGIYRSTPEEGIVYANSAFVEMFGYESRDELRAADPSTFYADPAEREALYRQEDEQGGLDGVEVQFQRNDGSTFTGLLSTQQVDAPDGNQVYNDGAVTDITERKGRERRLEQTETLFQNAQDALFLIDVRQKDSAASFTYRRVNPVYKRKFGYTEEDVRGRSPEEVFGAETAEFLEERLQACKRRREPLDYEEKIPLEEGMAYFRTRLAPVIVDGEVKQIVGTPRDITQRKRREQMLKSRRRKIEALYRATSGLLSVGTRDAVPGRIAEVLQEVFGFPLRHVGLVEGEVLVPKETVGEDLSRMPEPKAQPLSEDLVATRAIQAGEAVVVESTGGLENDLDYGTLSTLAGIPIGGHGAVVVGKEAGTFDALDLRLLEMLGGYGTLVLGRLEREKRLVQAREEAEEAAQLKSAMLANMSHEVRTPLMSMIGSADLLREDLREVDLKEAGLEGEPADMAEQIFRSGQRLRETLDSVLELSRLESGAYTLDDDSAYLDVVVREVAQELNLRAHEKGIQLEVGSPGASVEAGLDETAVRRIVRNLVENAIKFTPEGGEVQVRVEPEDEETALLAVEDTGVGIAEEAREDIFDAFKQESEGLGREYEGSGLGLSIVDRLTTMLGGTIEVESEKGAGTRFAVRLPR</sequence>
<evidence type="ECO:0000256" key="2">
    <source>
        <dbReference type="ARBA" id="ARBA00012438"/>
    </source>
</evidence>
<dbReference type="PROSITE" id="PS50112">
    <property type="entry name" value="PAS"/>
    <property type="match status" value="3"/>
</dbReference>
<dbReference type="InterPro" id="IPR035965">
    <property type="entry name" value="PAS-like_dom_sf"/>
</dbReference>
<dbReference type="Pfam" id="PF13426">
    <property type="entry name" value="PAS_9"/>
    <property type="match status" value="2"/>
</dbReference>
<dbReference type="NCBIfam" id="TIGR00229">
    <property type="entry name" value="sensory_box"/>
    <property type="match status" value="3"/>
</dbReference>
<feature type="transmembrane region" description="Helical" evidence="7">
    <location>
        <begin position="12"/>
        <end position="35"/>
    </location>
</feature>
<evidence type="ECO:0000256" key="3">
    <source>
        <dbReference type="ARBA" id="ARBA00022553"/>
    </source>
</evidence>
<dbReference type="RefSeq" id="WP_259083404.1">
    <property type="nucleotide sequence ID" value="NZ_JANTYZ010000003.1"/>
</dbReference>
<dbReference type="Pfam" id="PF00512">
    <property type="entry name" value="HisKA"/>
    <property type="match status" value="1"/>
</dbReference>
<reference evidence="11" key="1">
    <citation type="submission" date="2022-08" db="EMBL/GenBank/DDBJ databases">
        <title>Genomic Encyclopedia of Type Strains, Phase V (KMG-V): Genome sequencing to study the core and pangenomes of soil and plant-associated prokaryotes.</title>
        <authorList>
            <person name="Whitman W."/>
        </authorList>
    </citation>
    <scope>NUCLEOTIDE SEQUENCE</scope>
    <source>
        <strain evidence="11">SP2016B</strain>
    </source>
</reference>
<dbReference type="Gene3D" id="3.30.450.40">
    <property type="match status" value="1"/>
</dbReference>
<dbReference type="InterPro" id="IPR000700">
    <property type="entry name" value="PAS-assoc_C"/>
</dbReference>
<dbReference type="PANTHER" id="PTHR43047:SF72">
    <property type="entry name" value="OSMOSENSING HISTIDINE PROTEIN KINASE SLN1"/>
    <property type="match status" value="1"/>
</dbReference>
<dbReference type="Gene3D" id="3.30.450.20">
    <property type="entry name" value="PAS domain"/>
    <property type="match status" value="4"/>
</dbReference>
<dbReference type="InterPro" id="IPR003594">
    <property type="entry name" value="HATPase_dom"/>
</dbReference>
<keyword evidence="5" id="KW-0418">Kinase</keyword>
<evidence type="ECO:0000256" key="6">
    <source>
        <dbReference type="SAM" id="Coils"/>
    </source>
</evidence>
<feature type="domain" description="PAC" evidence="10">
    <location>
        <begin position="367"/>
        <end position="419"/>
    </location>
</feature>
<dbReference type="AlphaFoldDB" id="A0A9X2U1A5"/>
<dbReference type="PANTHER" id="PTHR43047">
    <property type="entry name" value="TWO-COMPONENT HISTIDINE PROTEIN KINASE"/>
    <property type="match status" value="1"/>
</dbReference>
<evidence type="ECO:0000259" key="9">
    <source>
        <dbReference type="PROSITE" id="PS50112"/>
    </source>
</evidence>
<dbReference type="Proteomes" id="UP001155034">
    <property type="component" value="Unassembled WGS sequence"/>
</dbReference>
<protein>
    <recommendedName>
        <fullName evidence="2">histidine kinase</fullName>
        <ecNumber evidence="2">2.7.13.3</ecNumber>
    </recommendedName>
</protein>
<evidence type="ECO:0000256" key="7">
    <source>
        <dbReference type="SAM" id="Phobius"/>
    </source>
</evidence>
<organism evidence="11 12">
    <name type="scientific">Salinibacter ruber</name>
    <dbReference type="NCBI Taxonomy" id="146919"/>
    <lineage>
        <taxon>Bacteria</taxon>
        <taxon>Pseudomonadati</taxon>
        <taxon>Rhodothermota</taxon>
        <taxon>Rhodothermia</taxon>
        <taxon>Rhodothermales</taxon>
        <taxon>Salinibacteraceae</taxon>
        <taxon>Salinibacter</taxon>
    </lineage>
</organism>
<keyword evidence="6" id="KW-0175">Coiled coil</keyword>
<dbReference type="InterPro" id="IPR001610">
    <property type="entry name" value="PAC"/>
</dbReference>
<dbReference type="InterPro" id="IPR003661">
    <property type="entry name" value="HisK_dim/P_dom"/>
</dbReference>
<dbReference type="Gene3D" id="1.10.287.130">
    <property type="match status" value="1"/>
</dbReference>
<keyword evidence="7" id="KW-1133">Transmembrane helix</keyword>
<dbReference type="GO" id="GO:0009927">
    <property type="term" value="F:histidine phosphotransfer kinase activity"/>
    <property type="evidence" value="ECO:0007669"/>
    <property type="project" value="TreeGrafter"/>
</dbReference>
<evidence type="ECO:0000256" key="1">
    <source>
        <dbReference type="ARBA" id="ARBA00000085"/>
    </source>
</evidence>
<evidence type="ECO:0000256" key="5">
    <source>
        <dbReference type="ARBA" id="ARBA00022777"/>
    </source>
</evidence>
<feature type="domain" description="PAS" evidence="9">
    <location>
        <begin position="416"/>
        <end position="493"/>
    </location>
</feature>
<dbReference type="InterPro" id="IPR004358">
    <property type="entry name" value="Sig_transdc_His_kin-like_C"/>
</dbReference>
<dbReference type="EMBL" id="JANTYZ010000003">
    <property type="protein sequence ID" value="MCS3864928.1"/>
    <property type="molecule type" value="Genomic_DNA"/>
</dbReference>
<feature type="domain" description="PAS" evidence="9">
    <location>
        <begin position="295"/>
        <end position="336"/>
    </location>
</feature>
<evidence type="ECO:0000313" key="12">
    <source>
        <dbReference type="Proteomes" id="UP001155034"/>
    </source>
</evidence>
<feature type="domain" description="Histidine kinase" evidence="8">
    <location>
        <begin position="722"/>
        <end position="946"/>
    </location>
</feature>
<evidence type="ECO:0000313" key="11">
    <source>
        <dbReference type="EMBL" id="MCS3864928.1"/>
    </source>
</evidence>
<dbReference type="CDD" id="cd16922">
    <property type="entry name" value="HATPase_EvgS-ArcB-TorS-like"/>
    <property type="match status" value="1"/>
</dbReference>
<keyword evidence="3" id="KW-0597">Phosphoprotein</keyword>
<dbReference type="InterPro" id="IPR000014">
    <property type="entry name" value="PAS"/>
</dbReference>
<evidence type="ECO:0000259" key="8">
    <source>
        <dbReference type="PROSITE" id="PS50109"/>
    </source>
</evidence>
<dbReference type="Gene3D" id="3.30.565.10">
    <property type="entry name" value="Histidine kinase-like ATPase, C-terminal domain"/>
    <property type="match status" value="1"/>
</dbReference>
<comment type="catalytic activity">
    <reaction evidence="1">
        <text>ATP + protein L-histidine = ADP + protein N-phospho-L-histidine.</text>
        <dbReference type="EC" id="2.7.13.3"/>
    </reaction>
</comment>
<dbReference type="PROSITE" id="PS50109">
    <property type="entry name" value="HIS_KIN"/>
    <property type="match status" value="1"/>
</dbReference>
<dbReference type="CDD" id="cd00130">
    <property type="entry name" value="PAS"/>
    <property type="match status" value="4"/>
</dbReference>
<dbReference type="SMART" id="SM00388">
    <property type="entry name" value="HisKA"/>
    <property type="match status" value="1"/>
</dbReference>
<keyword evidence="7" id="KW-0472">Membrane</keyword>
<dbReference type="SMART" id="SM00086">
    <property type="entry name" value="PAC"/>
    <property type="match status" value="3"/>
</dbReference>
<dbReference type="InterPro" id="IPR005467">
    <property type="entry name" value="His_kinase_dom"/>
</dbReference>
<feature type="domain" description="PAC" evidence="10">
    <location>
        <begin position="133"/>
        <end position="183"/>
    </location>
</feature>
<dbReference type="Pfam" id="PF08448">
    <property type="entry name" value="PAS_4"/>
    <property type="match status" value="2"/>
</dbReference>
<gene>
    <name evidence="11" type="ORF">GGP82_001477</name>
</gene>
<dbReference type="InterPro" id="IPR036890">
    <property type="entry name" value="HATPase_C_sf"/>
</dbReference>
<dbReference type="InterPro" id="IPR029016">
    <property type="entry name" value="GAF-like_dom_sf"/>
</dbReference>
<accession>A0A9X2U1A5</accession>
<name>A0A9X2U1A5_9BACT</name>
<dbReference type="SUPFAM" id="SSF47384">
    <property type="entry name" value="Homodimeric domain of signal transducing histidine kinase"/>
    <property type="match status" value="1"/>
</dbReference>